<dbReference type="Proteomes" id="UP000268162">
    <property type="component" value="Unassembled WGS sequence"/>
</dbReference>
<feature type="chain" id="PRO_5020179604" description="F-box domain-containing protein" evidence="1">
    <location>
        <begin position="22"/>
        <end position="398"/>
    </location>
</feature>
<evidence type="ECO:0008006" key="4">
    <source>
        <dbReference type="Google" id="ProtNLM"/>
    </source>
</evidence>
<dbReference type="AlphaFoldDB" id="A0A4P9ZL86"/>
<evidence type="ECO:0000313" key="3">
    <source>
        <dbReference type="Proteomes" id="UP000268162"/>
    </source>
</evidence>
<proteinExistence type="predicted"/>
<keyword evidence="1" id="KW-0732">Signal</keyword>
<sequence>MMRPLLFVILATLAHPNPAYSVDIAQFANAFPADIRFNIFKSCSWETQQEWGSTCRDWREDWLREQGQAKLKLVDTFMEQCQKKDIFNTPHLVVEQSMIEASLKLVSLEVYSMFMKFRIQDQLTRVGFTPLGYPLPPDQKAGRLTPLHVQPIIEQSIPLLAAIESQRHRVPLASLSDNWLKTFCPVIYLARQANPYHIKTLAALAYVQLHSADRPIANGLMMTWLKGEHTALAHDLASKEPTGYLRRNLAMAKVANSFLLRERFGHQATQKLLYLIVWALIAHEHWGSLREWVRDGLSILMIATEYQRVPRLIHTLGLQLGHPLEKMQQEWRWKNSHFDPYIVGCARTMGWQRAAGILETELQVAPVTSRTFVCAEELPSGGLLYLSDQDVITFEYFL</sequence>
<name>A0A4P9ZL86_9FUNG</name>
<protein>
    <recommendedName>
        <fullName evidence="4">F-box domain-containing protein</fullName>
    </recommendedName>
</protein>
<organism evidence="2 3">
    <name type="scientific">Dimargaris cristalligena</name>
    <dbReference type="NCBI Taxonomy" id="215637"/>
    <lineage>
        <taxon>Eukaryota</taxon>
        <taxon>Fungi</taxon>
        <taxon>Fungi incertae sedis</taxon>
        <taxon>Zoopagomycota</taxon>
        <taxon>Kickxellomycotina</taxon>
        <taxon>Dimargaritomycetes</taxon>
        <taxon>Dimargaritales</taxon>
        <taxon>Dimargaritaceae</taxon>
        <taxon>Dimargaris</taxon>
    </lineage>
</organism>
<evidence type="ECO:0000256" key="1">
    <source>
        <dbReference type="SAM" id="SignalP"/>
    </source>
</evidence>
<keyword evidence="3" id="KW-1185">Reference proteome</keyword>
<accession>A0A4P9ZL86</accession>
<evidence type="ECO:0000313" key="2">
    <source>
        <dbReference type="EMBL" id="RKP33848.1"/>
    </source>
</evidence>
<reference evidence="3" key="1">
    <citation type="journal article" date="2018" name="Nat. Microbiol.">
        <title>Leveraging single-cell genomics to expand the fungal tree of life.</title>
        <authorList>
            <person name="Ahrendt S.R."/>
            <person name="Quandt C.A."/>
            <person name="Ciobanu D."/>
            <person name="Clum A."/>
            <person name="Salamov A."/>
            <person name="Andreopoulos B."/>
            <person name="Cheng J.F."/>
            <person name="Woyke T."/>
            <person name="Pelin A."/>
            <person name="Henrissat B."/>
            <person name="Reynolds N.K."/>
            <person name="Benny G.L."/>
            <person name="Smith M.E."/>
            <person name="James T.Y."/>
            <person name="Grigoriev I.V."/>
        </authorList>
    </citation>
    <scope>NUCLEOTIDE SEQUENCE [LARGE SCALE GENOMIC DNA]</scope>
    <source>
        <strain evidence="3">RSA 468</strain>
    </source>
</reference>
<feature type="signal peptide" evidence="1">
    <location>
        <begin position="1"/>
        <end position="21"/>
    </location>
</feature>
<dbReference type="EMBL" id="ML003518">
    <property type="protein sequence ID" value="RKP33848.1"/>
    <property type="molecule type" value="Genomic_DNA"/>
</dbReference>
<gene>
    <name evidence="2" type="ORF">BJ085DRAFT_41584</name>
</gene>